<gene>
    <name evidence="2" type="ORF">NN4_85170</name>
</gene>
<keyword evidence="3" id="KW-1185">Reference proteome</keyword>
<dbReference type="AlphaFoldDB" id="A0A511MUU8"/>
<organism evidence="2 3">
    <name type="scientific">Nocardia ninae NBRC 108245</name>
    <dbReference type="NCBI Taxonomy" id="1210091"/>
    <lineage>
        <taxon>Bacteria</taxon>
        <taxon>Bacillati</taxon>
        <taxon>Actinomycetota</taxon>
        <taxon>Actinomycetes</taxon>
        <taxon>Mycobacteriales</taxon>
        <taxon>Nocardiaceae</taxon>
        <taxon>Nocardia</taxon>
    </lineage>
</organism>
<evidence type="ECO:0000313" key="3">
    <source>
        <dbReference type="Proteomes" id="UP000321424"/>
    </source>
</evidence>
<evidence type="ECO:0000256" key="1">
    <source>
        <dbReference type="SAM" id="SignalP"/>
    </source>
</evidence>
<protein>
    <recommendedName>
        <fullName evidence="4">Secreted protein</fullName>
    </recommendedName>
</protein>
<evidence type="ECO:0000313" key="2">
    <source>
        <dbReference type="EMBL" id="GEM43998.1"/>
    </source>
</evidence>
<proteinExistence type="predicted"/>
<name>A0A511MUU8_9NOCA</name>
<evidence type="ECO:0008006" key="4">
    <source>
        <dbReference type="Google" id="ProtNLM"/>
    </source>
</evidence>
<keyword evidence="1" id="KW-0732">Signal</keyword>
<comment type="caution">
    <text evidence="2">The sequence shown here is derived from an EMBL/GenBank/DDBJ whole genome shotgun (WGS) entry which is preliminary data.</text>
</comment>
<feature type="signal peptide" evidence="1">
    <location>
        <begin position="1"/>
        <end position="20"/>
    </location>
</feature>
<reference evidence="2 3" key="1">
    <citation type="submission" date="2019-07" db="EMBL/GenBank/DDBJ databases">
        <title>Whole genome shotgun sequence of Nocardia ninae NBRC 108245.</title>
        <authorList>
            <person name="Hosoyama A."/>
            <person name="Uohara A."/>
            <person name="Ohji S."/>
            <person name="Ichikawa N."/>
        </authorList>
    </citation>
    <scope>NUCLEOTIDE SEQUENCE [LARGE SCALE GENOMIC DNA]</scope>
    <source>
        <strain evidence="2 3">NBRC 108245</strain>
    </source>
</reference>
<sequence length="102" mass="10211">MTSTACSVSGVGAAAFPVAAALLEATTLEEETLASDLLSSELHPASPTVTASAAVAVATETRRILAGRSIFSNLSARSASGLTECGLGQANMDIRLSIAAQM</sequence>
<accession>A0A511MUU8</accession>
<dbReference type="Proteomes" id="UP000321424">
    <property type="component" value="Unassembled WGS sequence"/>
</dbReference>
<feature type="chain" id="PRO_5038480595" description="Secreted protein" evidence="1">
    <location>
        <begin position="21"/>
        <end position="102"/>
    </location>
</feature>
<dbReference type="EMBL" id="BJXA01000127">
    <property type="protein sequence ID" value="GEM43998.1"/>
    <property type="molecule type" value="Genomic_DNA"/>
</dbReference>